<keyword evidence="2" id="KW-0813">Transport</keyword>
<comment type="subcellular location">
    <subcellularLocation>
        <location evidence="1">Cell membrane</location>
        <topology evidence="1">Multi-pass membrane protein</topology>
    </subcellularLocation>
</comment>
<keyword evidence="3" id="KW-1003">Cell membrane</keyword>
<dbReference type="PANTHER" id="PTHR43266">
    <property type="entry name" value="MACROLIDE-EFFLUX PROTEIN"/>
    <property type="match status" value="1"/>
</dbReference>
<dbReference type="SUPFAM" id="SSF103473">
    <property type="entry name" value="MFS general substrate transporter"/>
    <property type="match status" value="1"/>
</dbReference>
<name>A0AA86JJQ7_9BURK</name>
<protein>
    <submittedName>
        <fullName evidence="8">MFS transporter</fullName>
    </submittedName>
</protein>
<feature type="transmembrane region" description="Helical" evidence="7">
    <location>
        <begin position="384"/>
        <end position="403"/>
    </location>
</feature>
<keyword evidence="9" id="KW-1185">Reference proteome</keyword>
<reference evidence="8 9" key="1">
    <citation type="submission" date="2023-10" db="EMBL/GenBank/DDBJ databases">
        <title>Complete Genome Sequence of Limnobacter thiooxidans CS-K2T, Isolated from freshwater lake sediments in Bavaria, Germany.</title>
        <authorList>
            <person name="Naruki M."/>
            <person name="Watanabe A."/>
            <person name="Warashina T."/>
            <person name="Morita T."/>
            <person name="Arakawa K."/>
        </authorList>
    </citation>
    <scope>NUCLEOTIDE SEQUENCE [LARGE SCALE GENOMIC DNA]</scope>
    <source>
        <strain evidence="8 9">CS-K2</strain>
    </source>
</reference>
<feature type="transmembrane region" description="Helical" evidence="7">
    <location>
        <begin position="266"/>
        <end position="289"/>
    </location>
</feature>
<evidence type="ECO:0000256" key="5">
    <source>
        <dbReference type="ARBA" id="ARBA00022989"/>
    </source>
</evidence>
<dbReference type="Pfam" id="PF07690">
    <property type="entry name" value="MFS_1"/>
    <property type="match status" value="1"/>
</dbReference>
<dbReference type="InterPro" id="IPR011701">
    <property type="entry name" value="MFS"/>
</dbReference>
<evidence type="ECO:0000256" key="2">
    <source>
        <dbReference type="ARBA" id="ARBA00022448"/>
    </source>
</evidence>
<feature type="transmembrane region" description="Helical" evidence="7">
    <location>
        <begin position="301"/>
        <end position="322"/>
    </location>
</feature>
<feature type="transmembrane region" description="Helical" evidence="7">
    <location>
        <begin position="56"/>
        <end position="79"/>
    </location>
</feature>
<feature type="transmembrane region" description="Helical" evidence="7">
    <location>
        <begin position="179"/>
        <end position="196"/>
    </location>
</feature>
<evidence type="ECO:0000256" key="7">
    <source>
        <dbReference type="SAM" id="Phobius"/>
    </source>
</evidence>
<dbReference type="KEGG" id="lto:RGQ30_12180"/>
<gene>
    <name evidence="8" type="ORF">RGQ30_12180</name>
</gene>
<proteinExistence type="predicted"/>
<dbReference type="GO" id="GO:0005886">
    <property type="term" value="C:plasma membrane"/>
    <property type="evidence" value="ECO:0007669"/>
    <property type="project" value="UniProtKB-SubCell"/>
</dbReference>
<sequence length="599" mass="66457">MRYAQCMAIQLIRDNRFGAFFWTQFLGAFNDNLLKFAVTLAVTYNDSLRGSFSPGLLINLIAALFILPFVIFSATSGQLADKFDKTKVMRLAKWLEPPIVLITALGFLLNSVELLVLGVFLLGTQSAFFGPAKYAYLPEQLKSSELVMANALVESATFMAILLGTIAAGSLMSQDAGNAVVYVVCGFGFAVALLGVHQAQRMPLTPSHAPDLKVNWNVFSETWRNVRFATGLSTVWPALLGISWLWFVGATYLTQFPLLSKTLLNASAGVATVLLFAFTVGLGIGAFLCEKWSRKRIEMGLVVWGLVVMILAGLLLHVVLLNYETSQNQQTVIEFFSQFDNIAVLGLFVLISIGVGLYSVPLYATMQAFAPRQSRSRVVSANNIINSFFMVVSAGFAIVILLAMKGQVLWVFSAVTAINLVVLALWVFKQPYVVLRAQLLFKVNGRHLPHIENLDHLGEDGGKLIVFPTLLHDNFLQRMAALPIEMTAVLSGRLKPSRFANRLRKHGFILEFNKLSEIDTQKELIKAIASHIQQGRSIAIDKPMFELLRKQYRLDDMPGVLAKKGITMNVLEFSEDSHPKNLSNQEISQTVWRLIRKDS</sequence>
<evidence type="ECO:0000313" key="9">
    <source>
        <dbReference type="Proteomes" id="UP001329151"/>
    </source>
</evidence>
<dbReference type="Gene3D" id="1.20.1250.20">
    <property type="entry name" value="MFS general substrate transporter like domains"/>
    <property type="match status" value="1"/>
</dbReference>
<organism evidence="8 9">
    <name type="scientific">Limnobacter thiooxidans</name>
    <dbReference type="NCBI Taxonomy" id="131080"/>
    <lineage>
        <taxon>Bacteria</taxon>
        <taxon>Pseudomonadati</taxon>
        <taxon>Pseudomonadota</taxon>
        <taxon>Betaproteobacteria</taxon>
        <taxon>Burkholderiales</taxon>
        <taxon>Burkholderiaceae</taxon>
        <taxon>Limnobacter</taxon>
    </lineage>
</organism>
<feature type="transmembrane region" description="Helical" evidence="7">
    <location>
        <begin position="234"/>
        <end position="254"/>
    </location>
</feature>
<dbReference type="Proteomes" id="UP001329151">
    <property type="component" value="Chromosome"/>
</dbReference>
<evidence type="ECO:0000256" key="6">
    <source>
        <dbReference type="ARBA" id="ARBA00023136"/>
    </source>
</evidence>
<dbReference type="EMBL" id="AP028947">
    <property type="protein sequence ID" value="BET25717.1"/>
    <property type="molecule type" value="Genomic_DNA"/>
</dbReference>
<keyword evidence="5 7" id="KW-1133">Transmembrane helix</keyword>
<evidence type="ECO:0000256" key="1">
    <source>
        <dbReference type="ARBA" id="ARBA00004651"/>
    </source>
</evidence>
<dbReference type="GO" id="GO:0022857">
    <property type="term" value="F:transmembrane transporter activity"/>
    <property type="evidence" value="ECO:0007669"/>
    <property type="project" value="InterPro"/>
</dbReference>
<feature type="transmembrane region" description="Helical" evidence="7">
    <location>
        <begin position="21"/>
        <end position="44"/>
    </location>
</feature>
<accession>A0AA86JJQ7</accession>
<dbReference type="PANTHER" id="PTHR43266:SF2">
    <property type="entry name" value="MAJOR FACILITATOR SUPERFAMILY (MFS) PROFILE DOMAIN-CONTAINING PROTEIN"/>
    <property type="match status" value="1"/>
</dbReference>
<evidence type="ECO:0000256" key="4">
    <source>
        <dbReference type="ARBA" id="ARBA00022692"/>
    </source>
</evidence>
<keyword evidence="4 7" id="KW-0812">Transmembrane</keyword>
<evidence type="ECO:0000256" key="3">
    <source>
        <dbReference type="ARBA" id="ARBA00022475"/>
    </source>
</evidence>
<evidence type="ECO:0000313" key="8">
    <source>
        <dbReference type="EMBL" id="BET25717.1"/>
    </source>
</evidence>
<dbReference type="CDD" id="cd06173">
    <property type="entry name" value="MFS_MefA_like"/>
    <property type="match status" value="1"/>
</dbReference>
<keyword evidence="6 7" id="KW-0472">Membrane</keyword>
<dbReference type="InterPro" id="IPR036259">
    <property type="entry name" value="MFS_trans_sf"/>
</dbReference>
<feature type="transmembrane region" description="Helical" evidence="7">
    <location>
        <begin position="342"/>
        <end position="364"/>
    </location>
</feature>
<dbReference type="AlphaFoldDB" id="A0AA86JJQ7"/>
<feature type="transmembrane region" description="Helical" evidence="7">
    <location>
        <begin position="409"/>
        <end position="428"/>
    </location>
</feature>